<dbReference type="RefSeq" id="WP_170163775.1">
    <property type="nucleotide sequence ID" value="NZ_REFR01000011.1"/>
</dbReference>
<dbReference type="InParanoid" id="A0A3M0CE89"/>
<gene>
    <name evidence="3" type="ORF">BXY39_2230</name>
</gene>
<dbReference type="PANTHER" id="PTHR43477">
    <property type="entry name" value="DIHYDROANTICAPSIN 7-DEHYDROGENASE"/>
    <property type="match status" value="1"/>
</dbReference>
<sequence length="281" mass="28675">MSAALGPVVVTGAASGIGAALAARLTAAGRAVIAVDIRPVPERTGEGAGVQRSLVCDLADRDSIDACLGQIDAPLSGLANVAGLPGSHPADKVLAVNFLGLKHLTLGLHDRLGPGGSVVLVSSIAAHRCPWGEAALESVVHADWGHALTLGLKDKPDGRTAYELSKRLVHHWLPEATALFHAQGVRVNCVSPGPTETPILPDFKTSMGEDRIQVAADTVGRHAAPDEIGAVIQFLLSDQAGWINGIDLPADGGLHTLRAAAVRRTAYTAAGGSAAVGTAGR</sequence>
<dbReference type="InterPro" id="IPR036291">
    <property type="entry name" value="NAD(P)-bd_dom_sf"/>
</dbReference>
<dbReference type="EMBL" id="REFR01000011">
    <property type="protein sequence ID" value="RMB08134.1"/>
    <property type="molecule type" value="Genomic_DNA"/>
</dbReference>
<accession>A0A3M0CE89</accession>
<dbReference type="Proteomes" id="UP000271227">
    <property type="component" value="Unassembled WGS sequence"/>
</dbReference>
<evidence type="ECO:0000256" key="1">
    <source>
        <dbReference type="ARBA" id="ARBA00006484"/>
    </source>
</evidence>
<name>A0A3M0CE89_9PROT</name>
<dbReference type="GO" id="GO:0016491">
    <property type="term" value="F:oxidoreductase activity"/>
    <property type="evidence" value="ECO:0007669"/>
    <property type="project" value="UniProtKB-KW"/>
</dbReference>
<reference evidence="3 4" key="1">
    <citation type="submission" date="2018-10" db="EMBL/GenBank/DDBJ databases">
        <title>Genomic Encyclopedia of Archaeal and Bacterial Type Strains, Phase II (KMG-II): from individual species to whole genera.</title>
        <authorList>
            <person name="Goeker M."/>
        </authorList>
    </citation>
    <scope>NUCLEOTIDE SEQUENCE [LARGE SCALE GENOMIC DNA]</scope>
    <source>
        <strain evidence="3 4">DSM 25217</strain>
    </source>
</reference>
<protein>
    <submittedName>
        <fullName evidence="3">NAD(P)-dependent dehydrogenase (Short-subunit alcohol dehydrogenase family)</fullName>
    </submittedName>
</protein>
<dbReference type="InterPro" id="IPR051122">
    <property type="entry name" value="SDR_DHRS6-like"/>
</dbReference>
<comment type="caution">
    <text evidence="3">The sequence shown here is derived from an EMBL/GenBank/DDBJ whole genome shotgun (WGS) entry which is preliminary data.</text>
</comment>
<proteinExistence type="inferred from homology"/>
<dbReference type="PRINTS" id="PR00081">
    <property type="entry name" value="GDHRDH"/>
</dbReference>
<evidence type="ECO:0000313" key="4">
    <source>
        <dbReference type="Proteomes" id="UP000271227"/>
    </source>
</evidence>
<dbReference type="Pfam" id="PF13561">
    <property type="entry name" value="adh_short_C2"/>
    <property type="match status" value="1"/>
</dbReference>
<dbReference type="Gene3D" id="3.40.50.720">
    <property type="entry name" value="NAD(P)-binding Rossmann-like Domain"/>
    <property type="match status" value="1"/>
</dbReference>
<dbReference type="InterPro" id="IPR002347">
    <property type="entry name" value="SDR_fam"/>
</dbReference>
<evidence type="ECO:0000313" key="3">
    <source>
        <dbReference type="EMBL" id="RMB08134.1"/>
    </source>
</evidence>
<keyword evidence="2" id="KW-0560">Oxidoreductase</keyword>
<dbReference type="PANTHER" id="PTHR43477:SF1">
    <property type="entry name" value="DIHYDROANTICAPSIN 7-DEHYDROGENASE"/>
    <property type="match status" value="1"/>
</dbReference>
<dbReference type="Pfam" id="PF00106">
    <property type="entry name" value="adh_short"/>
    <property type="match status" value="1"/>
</dbReference>
<dbReference type="SUPFAM" id="SSF51735">
    <property type="entry name" value="NAD(P)-binding Rossmann-fold domains"/>
    <property type="match status" value="1"/>
</dbReference>
<dbReference type="AlphaFoldDB" id="A0A3M0CE89"/>
<comment type="similarity">
    <text evidence="1">Belongs to the short-chain dehydrogenases/reductases (SDR) family.</text>
</comment>
<evidence type="ECO:0000256" key="2">
    <source>
        <dbReference type="ARBA" id="ARBA00023002"/>
    </source>
</evidence>
<keyword evidence="4" id="KW-1185">Reference proteome</keyword>
<organism evidence="3 4">
    <name type="scientific">Eilatimonas milleporae</name>
    <dbReference type="NCBI Taxonomy" id="911205"/>
    <lineage>
        <taxon>Bacteria</taxon>
        <taxon>Pseudomonadati</taxon>
        <taxon>Pseudomonadota</taxon>
        <taxon>Alphaproteobacteria</taxon>
        <taxon>Kordiimonadales</taxon>
        <taxon>Kordiimonadaceae</taxon>
        <taxon>Eilatimonas</taxon>
    </lineage>
</organism>